<evidence type="ECO:0000256" key="3">
    <source>
        <dbReference type="ARBA" id="ARBA00022679"/>
    </source>
</evidence>
<dbReference type="Gene3D" id="3.90.550.10">
    <property type="entry name" value="Spore Coat Polysaccharide Biosynthesis Protein SpsA, Chain A"/>
    <property type="match status" value="1"/>
</dbReference>
<dbReference type="Proteomes" id="UP000177006">
    <property type="component" value="Unassembled WGS sequence"/>
</dbReference>
<reference evidence="7 8" key="1">
    <citation type="journal article" date="2016" name="Nat. Commun.">
        <title>Thousands of microbial genomes shed light on interconnected biogeochemical processes in an aquifer system.</title>
        <authorList>
            <person name="Anantharaman K."/>
            <person name="Brown C.T."/>
            <person name="Hug L.A."/>
            <person name="Sharon I."/>
            <person name="Castelle C.J."/>
            <person name="Probst A.J."/>
            <person name="Thomas B.C."/>
            <person name="Singh A."/>
            <person name="Wilkins M.J."/>
            <person name="Karaoz U."/>
            <person name="Brodie E.L."/>
            <person name="Williams K.H."/>
            <person name="Hubbard S.S."/>
            <person name="Banfield J.F."/>
        </authorList>
    </citation>
    <scope>NUCLEOTIDE SEQUENCE [LARGE SCALE GENOMIC DNA]</scope>
</reference>
<dbReference type="GO" id="GO:0006011">
    <property type="term" value="P:UDP-alpha-D-glucose metabolic process"/>
    <property type="evidence" value="ECO:0007669"/>
    <property type="project" value="InterPro"/>
</dbReference>
<evidence type="ECO:0000256" key="1">
    <source>
        <dbReference type="ARBA" id="ARBA00006890"/>
    </source>
</evidence>
<dbReference type="Pfam" id="PF00483">
    <property type="entry name" value="NTP_transferase"/>
    <property type="match status" value="1"/>
</dbReference>
<dbReference type="SUPFAM" id="SSF53448">
    <property type="entry name" value="Nucleotide-diphospho-sugar transferases"/>
    <property type="match status" value="1"/>
</dbReference>
<dbReference type="PANTHER" id="PTHR43197">
    <property type="entry name" value="UTP--GLUCOSE-1-PHOSPHATE URIDYLYLTRANSFERASE"/>
    <property type="match status" value="1"/>
</dbReference>
<accession>A0A1F5E6X9</accession>
<dbReference type="EMBL" id="MEZK01000013">
    <property type="protein sequence ID" value="OGD63024.1"/>
    <property type="molecule type" value="Genomic_DNA"/>
</dbReference>
<gene>
    <name evidence="7" type="ORF">A2160_05255</name>
</gene>
<evidence type="ECO:0000256" key="2">
    <source>
        <dbReference type="ARBA" id="ARBA00012415"/>
    </source>
</evidence>
<dbReference type="PANTHER" id="PTHR43197:SF1">
    <property type="entry name" value="UTP--GLUCOSE-1-PHOSPHATE URIDYLYLTRANSFERASE"/>
    <property type="match status" value="1"/>
</dbReference>
<name>A0A1F5E6X9_9BACT</name>
<evidence type="ECO:0000313" key="7">
    <source>
        <dbReference type="EMBL" id="OGD63024.1"/>
    </source>
</evidence>
<evidence type="ECO:0000256" key="4">
    <source>
        <dbReference type="ARBA" id="ARBA00022695"/>
    </source>
</evidence>
<dbReference type="AlphaFoldDB" id="A0A1F5E6X9"/>
<dbReference type="InterPro" id="IPR005835">
    <property type="entry name" value="NTP_transferase_dom"/>
</dbReference>
<feature type="domain" description="Nucleotidyl transferase" evidence="6">
    <location>
        <begin position="7"/>
        <end position="275"/>
    </location>
</feature>
<dbReference type="InterPro" id="IPR005771">
    <property type="entry name" value="GalU_uridylyltTrfase_bac/arc"/>
</dbReference>
<comment type="catalytic activity">
    <reaction evidence="5">
        <text>alpha-D-glucose 1-phosphate + UTP + H(+) = UDP-alpha-D-glucose + diphosphate</text>
        <dbReference type="Rhea" id="RHEA:19889"/>
        <dbReference type="ChEBI" id="CHEBI:15378"/>
        <dbReference type="ChEBI" id="CHEBI:33019"/>
        <dbReference type="ChEBI" id="CHEBI:46398"/>
        <dbReference type="ChEBI" id="CHEBI:58601"/>
        <dbReference type="ChEBI" id="CHEBI:58885"/>
        <dbReference type="EC" id="2.7.7.9"/>
    </reaction>
</comment>
<proteinExistence type="inferred from homology"/>
<evidence type="ECO:0000313" key="8">
    <source>
        <dbReference type="Proteomes" id="UP000177006"/>
    </source>
</evidence>
<organism evidence="7 8">
    <name type="scientific">Candidatus Beckwithbacteria bacterium RBG_13_42_9</name>
    <dbReference type="NCBI Taxonomy" id="1797457"/>
    <lineage>
        <taxon>Bacteria</taxon>
        <taxon>Candidatus Beckwithiibacteriota</taxon>
    </lineage>
</organism>
<dbReference type="InterPro" id="IPR029044">
    <property type="entry name" value="Nucleotide-diphossugar_trans"/>
</dbReference>
<protein>
    <recommendedName>
        <fullName evidence="2">UTP--glucose-1-phosphate uridylyltransferase</fullName>
        <ecNumber evidence="2">2.7.7.9</ecNumber>
    </recommendedName>
</protein>
<dbReference type="GO" id="GO:0003983">
    <property type="term" value="F:UTP:glucose-1-phosphate uridylyltransferase activity"/>
    <property type="evidence" value="ECO:0007669"/>
    <property type="project" value="UniProtKB-EC"/>
</dbReference>
<keyword evidence="3" id="KW-0808">Transferase</keyword>
<evidence type="ECO:0000256" key="5">
    <source>
        <dbReference type="ARBA" id="ARBA00048128"/>
    </source>
</evidence>
<dbReference type="STRING" id="1797457.A2160_05255"/>
<keyword evidence="4" id="KW-0548">Nucleotidyltransferase</keyword>
<dbReference type="EC" id="2.7.7.9" evidence="2"/>
<comment type="similarity">
    <text evidence="1">Belongs to the UDPGP type 2 family.</text>
</comment>
<sequence>MANKITKAVIAVAGYGTRFLPATKNQPKEMLPIIDKPIVQYLVEEAVAAGIKDIILVTRFGQSALENHFDSNMELEMQLEKSGKKKYLEEVQKVYRMANFIYVRQGRHLPYGNGTPLICVRNLIARDESFVYMFGDDLVKSEVPCTKQLINYWKKRKYNVIAAVQEVPEEEVSHYAIYKIKSGTTDRVESGIEKPNPRQVAKPYLAQFGRFILNKGIIDVLNNNYMRKRLGKDNELWLTDAIIEYAQIKPVYAAKIDGKWMTTGDPLHYIKTMVEYALDRPDLGNDFREYLKSLNL</sequence>
<evidence type="ECO:0000259" key="6">
    <source>
        <dbReference type="Pfam" id="PF00483"/>
    </source>
</evidence>
<comment type="caution">
    <text evidence="7">The sequence shown here is derived from an EMBL/GenBank/DDBJ whole genome shotgun (WGS) entry which is preliminary data.</text>
</comment>